<dbReference type="AlphaFoldDB" id="A0A9D2D6B7"/>
<protein>
    <submittedName>
        <fullName evidence="2">Uncharacterized protein</fullName>
    </submittedName>
</protein>
<reference evidence="2" key="1">
    <citation type="journal article" date="2021" name="PeerJ">
        <title>Extensive microbial diversity within the chicken gut microbiome revealed by metagenomics and culture.</title>
        <authorList>
            <person name="Gilroy R."/>
            <person name="Ravi A."/>
            <person name="Getino M."/>
            <person name="Pursley I."/>
            <person name="Horton D.L."/>
            <person name="Alikhan N.F."/>
            <person name="Baker D."/>
            <person name="Gharbi K."/>
            <person name="Hall N."/>
            <person name="Watson M."/>
            <person name="Adriaenssens E.M."/>
            <person name="Foster-Nyarko E."/>
            <person name="Jarju S."/>
            <person name="Secka A."/>
            <person name="Antonio M."/>
            <person name="Oren A."/>
            <person name="Chaudhuri R.R."/>
            <person name="La Ragione R."/>
            <person name="Hildebrand F."/>
            <person name="Pallen M.J."/>
        </authorList>
    </citation>
    <scope>NUCLEOTIDE SEQUENCE</scope>
    <source>
        <strain evidence="2">CHK192-19661</strain>
    </source>
</reference>
<feature type="transmembrane region" description="Helical" evidence="1">
    <location>
        <begin position="304"/>
        <end position="332"/>
    </location>
</feature>
<dbReference type="Proteomes" id="UP000824025">
    <property type="component" value="Unassembled WGS sequence"/>
</dbReference>
<sequence>MRLKACFSLCILNLRRRAGLALSLAALYFLSCFFVCGCFLFSQAGTRGAEQLLDADPRASYAVARWAGEKDASSDYPALEADISSLCAAAASAAGVAEVSFAGMDRLWGEVSVSGGQGIVQTAEFSVCYAGGGRLPQAHTSYFAAQGSAAVLFGREIDPAAAEAEVLVSLSLARSLGYERAEELVGCTLSLPERTVTVIAEEGDVASVETISVPYLPQATVVGVVADELSQAYGFAWDEFIVADAKDIRTRGYSVFELRAYCAYADREEVAAELNGLLSEETGGVFSAAEPPYAVRRFSEIVQFISAMLLLVFVLFFAAAVLTNVSASAFVYGRKRAFCRAAAACGYSRGALAFTEFLQSALLALASAVFALPAALVAARGGAALLGALGYGTFSVAFTASAVPVALGVQLLSALLSALALRLRFAREKA</sequence>
<name>A0A9D2D6B7_9FIRM</name>
<feature type="transmembrane region" description="Helical" evidence="1">
    <location>
        <begin position="353"/>
        <end position="376"/>
    </location>
</feature>
<evidence type="ECO:0000313" key="3">
    <source>
        <dbReference type="Proteomes" id="UP000824025"/>
    </source>
</evidence>
<comment type="caution">
    <text evidence="2">The sequence shown here is derived from an EMBL/GenBank/DDBJ whole genome shotgun (WGS) entry which is preliminary data.</text>
</comment>
<evidence type="ECO:0000313" key="2">
    <source>
        <dbReference type="EMBL" id="HIZ09457.1"/>
    </source>
</evidence>
<organism evidence="2 3">
    <name type="scientific">Candidatus Borkfalkia avicola</name>
    <dbReference type="NCBI Taxonomy" id="2838503"/>
    <lineage>
        <taxon>Bacteria</taxon>
        <taxon>Bacillati</taxon>
        <taxon>Bacillota</taxon>
        <taxon>Clostridia</taxon>
        <taxon>Christensenellales</taxon>
        <taxon>Christensenellaceae</taxon>
        <taxon>Candidatus Borkfalkia</taxon>
    </lineage>
</organism>
<keyword evidence="1" id="KW-0472">Membrane</keyword>
<keyword evidence="1" id="KW-1133">Transmembrane helix</keyword>
<reference evidence="2" key="2">
    <citation type="submission" date="2021-04" db="EMBL/GenBank/DDBJ databases">
        <authorList>
            <person name="Gilroy R."/>
        </authorList>
    </citation>
    <scope>NUCLEOTIDE SEQUENCE</scope>
    <source>
        <strain evidence="2">CHK192-19661</strain>
    </source>
</reference>
<keyword evidence="1" id="KW-0812">Transmembrane</keyword>
<feature type="transmembrane region" description="Helical" evidence="1">
    <location>
        <begin position="20"/>
        <end position="42"/>
    </location>
</feature>
<proteinExistence type="predicted"/>
<feature type="transmembrane region" description="Helical" evidence="1">
    <location>
        <begin position="396"/>
        <end position="421"/>
    </location>
</feature>
<gene>
    <name evidence="2" type="ORF">H9726_03105</name>
</gene>
<accession>A0A9D2D6B7</accession>
<evidence type="ECO:0000256" key="1">
    <source>
        <dbReference type="SAM" id="Phobius"/>
    </source>
</evidence>
<dbReference type="EMBL" id="DXCF01000016">
    <property type="protein sequence ID" value="HIZ09457.1"/>
    <property type="molecule type" value="Genomic_DNA"/>
</dbReference>